<evidence type="ECO:0000313" key="1">
    <source>
        <dbReference type="EMBL" id="ADM80073.1"/>
    </source>
</evidence>
<dbReference type="RefSeq" id="YP_003969519.1">
    <property type="nucleotide sequence ID" value="NC_014636.1"/>
</dbReference>
<reference evidence="1 2" key="1">
    <citation type="journal article" date="2012" name="Vet. Microbiol.">
        <title>Complete genome sequence and characterization of a broad-host range T4-like bacteriophage phiAS5 infecting Aeromonas salmonicida subsp. salmonicida.</title>
        <authorList>
            <person name="Kim J.H."/>
            <person name="Son J.S."/>
            <person name="Choi Y.J."/>
            <person name="Choresca C.H.Jr."/>
            <person name="Shin S.P."/>
            <person name="Han J.E."/>
            <person name="Jun J.W."/>
            <person name="Park S.C."/>
        </authorList>
    </citation>
    <scope>NUCLEOTIDE SEQUENCE [LARGE SCALE GENOMIC DNA]</scope>
</reference>
<proteinExistence type="predicted"/>
<dbReference type="KEGG" id="vg:9861637"/>
<protein>
    <submittedName>
        <fullName evidence="1">Uncharacterized protein</fullName>
    </submittedName>
</protein>
<dbReference type="OrthoDB" id="27882at10239"/>
<dbReference type="EMBL" id="HM452126">
    <property type="protein sequence ID" value="ADM80073.1"/>
    <property type="molecule type" value="Genomic_DNA"/>
</dbReference>
<evidence type="ECO:0000313" key="2">
    <source>
        <dbReference type="Proteomes" id="UP000002236"/>
    </source>
</evidence>
<keyword evidence="2" id="KW-1185">Reference proteome</keyword>
<accession>E1A1Y4</accession>
<organism evidence="1 2">
    <name type="scientific">Aeromonas phage phiAS5</name>
    <dbReference type="NCBI Taxonomy" id="879630"/>
    <lineage>
        <taxon>Viruses</taxon>
        <taxon>Duplodnaviria</taxon>
        <taxon>Heunggongvirae</taxon>
        <taxon>Uroviricota</taxon>
        <taxon>Caudoviricetes</taxon>
        <taxon>Pantevenvirales</taxon>
        <taxon>Straboviridae</taxon>
        <taxon>Chrysonvirus</taxon>
        <taxon>Chrysonvirus as5</taxon>
    </lineage>
</organism>
<name>E1A1Y4_9CAUD</name>
<dbReference type="Proteomes" id="UP000002236">
    <property type="component" value="Segment"/>
</dbReference>
<dbReference type="GeneID" id="9861637"/>
<gene>
    <name evidence="1" type="ORF">phiAS5_ORF0230</name>
</gene>
<sequence>MLITLKSQIKYDKPVYLVKCETRGSDITCVIRECTPIAVGKFNFTVKAAVEHHNFNVSYCEFNIGDESEVKQSEVTALNFVFTTREEAQQYANRIQSRLLHDFESRVLKVANKIHYAVRYRGMFRELPRACELIETEQRRETRVIEGKKWYCEEVDTIHHIRYIDESAKTSINSNLVKVFEDLKEAMDFCVGKF</sequence>